<dbReference type="PANTHER" id="PTHR39210">
    <property type="entry name" value="HEPARIN-SULFATE LYASE"/>
    <property type="match status" value="1"/>
</dbReference>
<dbReference type="Gene3D" id="1.50.10.100">
    <property type="entry name" value="Chondroitin AC/alginate lyase"/>
    <property type="match status" value="1"/>
</dbReference>
<dbReference type="InterPro" id="IPR008929">
    <property type="entry name" value="Chondroitin_lyas"/>
</dbReference>
<dbReference type="HOGENOM" id="CLU_022012_0_1_7"/>
<dbReference type="Pfam" id="PF07940">
    <property type="entry name" value="Hepar_II_III_C"/>
    <property type="match status" value="1"/>
</dbReference>
<dbReference type="STRING" id="879212.DespoDRAFT_03348"/>
<dbReference type="Gene3D" id="2.70.98.70">
    <property type="match status" value="1"/>
</dbReference>
<dbReference type="EMBL" id="CM001488">
    <property type="protein sequence ID" value="EIM65121.1"/>
    <property type="molecule type" value="Genomic_DNA"/>
</dbReference>
<evidence type="ECO:0000313" key="8">
    <source>
        <dbReference type="Proteomes" id="UP000005778"/>
    </source>
</evidence>
<reference evidence="7 8" key="2">
    <citation type="submission" date="2012-02" db="EMBL/GenBank/DDBJ databases">
        <title>Improved High-Quality Draft sequence of Desulfobacter postgatei 2ac9.</title>
        <authorList>
            <consortium name="US DOE Joint Genome Institute"/>
            <person name="Lucas S."/>
            <person name="Han J."/>
            <person name="Lapidus A."/>
            <person name="Cheng J.-F."/>
            <person name="Goodwin L."/>
            <person name="Pitluck S."/>
            <person name="Peters L."/>
            <person name="Ovchinnikova G."/>
            <person name="Held B."/>
            <person name="Detter J.C."/>
            <person name="Han C."/>
            <person name="Tapia R."/>
            <person name="Land M."/>
            <person name="Hauser L."/>
            <person name="Kyrpides N."/>
            <person name="Ivanova N."/>
            <person name="Pagani I."/>
            <person name="Orellana R."/>
            <person name="Lovley D."/>
            <person name="Woyke T."/>
        </authorList>
    </citation>
    <scope>NUCLEOTIDE SEQUENCE [LARGE SCALE GENOMIC DNA]</scope>
    <source>
        <strain evidence="7 8">2ac9</strain>
    </source>
</reference>
<keyword evidence="2" id="KW-0732">Signal</keyword>
<evidence type="ECO:0000259" key="6">
    <source>
        <dbReference type="Pfam" id="PF16889"/>
    </source>
</evidence>
<organism evidence="7 8">
    <name type="scientific">Desulfobacter postgatei 2ac9</name>
    <dbReference type="NCBI Taxonomy" id="879212"/>
    <lineage>
        <taxon>Bacteria</taxon>
        <taxon>Pseudomonadati</taxon>
        <taxon>Thermodesulfobacteriota</taxon>
        <taxon>Desulfobacteria</taxon>
        <taxon>Desulfobacterales</taxon>
        <taxon>Desulfobacteraceae</taxon>
        <taxon>Desulfobacter</taxon>
    </lineage>
</organism>
<dbReference type="InterPro" id="IPR031680">
    <property type="entry name" value="Hepar_II_III_N"/>
</dbReference>
<reference evidence="7 8" key="1">
    <citation type="submission" date="2011-09" db="EMBL/GenBank/DDBJ databases">
        <authorList>
            <consortium name="US DOE Joint Genome Institute (JGI-PGF)"/>
            <person name="Lucas S."/>
            <person name="Han J."/>
            <person name="Lapidus A."/>
            <person name="Cheng J.-F."/>
            <person name="Goodwin L."/>
            <person name="Pitluck S."/>
            <person name="Peters L."/>
            <person name="Land M.L."/>
            <person name="Hauser L."/>
            <person name="Orellana R."/>
            <person name="Lovley D."/>
            <person name="Woyke T.J."/>
        </authorList>
    </citation>
    <scope>NUCLEOTIDE SEQUENCE [LARGE SCALE GENOMIC DNA]</scope>
    <source>
        <strain evidence="7 8">2ac9</strain>
    </source>
</reference>
<evidence type="ECO:0000259" key="5">
    <source>
        <dbReference type="Pfam" id="PF07940"/>
    </source>
</evidence>
<feature type="domain" description="Heparinase II/III-like C-terminal" evidence="5">
    <location>
        <begin position="410"/>
        <end position="623"/>
    </location>
</feature>
<dbReference type="InterPro" id="IPR012480">
    <property type="entry name" value="Hepar_II_III_C"/>
</dbReference>
<dbReference type="GO" id="GO:0042597">
    <property type="term" value="C:periplasmic space"/>
    <property type="evidence" value="ECO:0007669"/>
    <property type="project" value="UniProtKB-SubCell"/>
</dbReference>
<dbReference type="SUPFAM" id="SSF48230">
    <property type="entry name" value="Chondroitin AC/alginate lyase"/>
    <property type="match status" value="1"/>
</dbReference>
<keyword evidence="3" id="KW-0574">Periplasm</keyword>
<dbReference type="AlphaFoldDB" id="I5B6K8"/>
<dbReference type="PANTHER" id="PTHR39210:SF1">
    <property type="entry name" value="HEPARIN-SULFATE LYASE"/>
    <property type="match status" value="1"/>
</dbReference>
<dbReference type="eggNOG" id="COG5360">
    <property type="taxonomic scope" value="Bacteria"/>
</dbReference>
<accession>I5B6K8</accession>
<name>I5B6K8_9BACT</name>
<dbReference type="Pfam" id="PF16889">
    <property type="entry name" value="Hepar_II_III_N"/>
    <property type="match status" value="1"/>
</dbReference>
<evidence type="ECO:0000256" key="1">
    <source>
        <dbReference type="ARBA" id="ARBA00004418"/>
    </source>
</evidence>
<dbReference type="GO" id="GO:0016829">
    <property type="term" value="F:lyase activity"/>
    <property type="evidence" value="ECO:0007669"/>
    <property type="project" value="UniProtKB-KW"/>
</dbReference>
<keyword evidence="4" id="KW-0456">Lyase</keyword>
<gene>
    <name evidence="7" type="ORF">DespoDRAFT_03348</name>
</gene>
<feature type="domain" description="Heparin-sulfate lyase N-terminal" evidence="6">
    <location>
        <begin position="95"/>
        <end position="342"/>
    </location>
</feature>
<keyword evidence="8" id="KW-1185">Reference proteome</keyword>
<evidence type="ECO:0000256" key="4">
    <source>
        <dbReference type="ARBA" id="ARBA00023239"/>
    </source>
</evidence>
<evidence type="ECO:0000256" key="3">
    <source>
        <dbReference type="ARBA" id="ARBA00022764"/>
    </source>
</evidence>
<sequence>MIKNPSWFINRLSKMLLPEIPWRILEKAKKITDKRKSFKYPERSTLFAKTIYLLSKYADAEQLKEQFPDTLEKHFAWANAALTNRFVTFGLDVIFGKKVDWHFDLASQKSWPSKFWGDINIRDKSKGGVKFVWEFNRLYFLFSMGLCYKLTQEKKYANHIGKTIRSWNKDNPYPIGVNWTSGIEAGVRLANLVWSLSFLENYDLPENDLKAVNIFVWFHASHLHRYPSKYSSANNHLLAEAFGLFLAGVYFPHLPGAAKWLEHGKRILDAEVGRQILPDGGSFEYSTTYLSFVFDFFLLYRQMCICCGLKYEALIDERLKKSCDFINSIMDEKYNIPNIGDQDSAVLVHFGLSNLENFISILNTGSVLFNEPGMARSSTDLKTWLLTGKDSSFSRDTSPKNEQIALHKPSGLSVIRDHINSKEVLFIGNGTKMGMAPLYAHGHLDALSFTLSVAGKSIFMDTGTYLYHNSGKWREYFRSTAAHNTIRLNKTDLSKQIGDFMFGKPYEITKNTLKKTDSHITWNASHDAYLRKSPFTEIGREVVWRKQDQKFTITDNVNAKSLSPIELFFHFHPDCLVEKENGSVFITRGNIKISLEHDPLFNADLFFGSDDPLFGWYSPEFNKISPCFTIRLQGICSKNFKCTTTIHIHSSEEQ</sequence>
<dbReference type="Proteomes" id="UP000005778">
    <property type="component" value="Chromosome"/>
</dbReference>
<proteinExistence type="predicted"/>
<comment type="subcellular location">
    <subcellularLocation>
        <location evidence="1">Periplasm</location>
    </subcellularLocation>
</comment>
<protein>
    <submittedName>
        <fullName evidence="7">Heparinase II/III-like protein</fullName>
    </submittedName>
</protein>
<evidence type="ECO:0000313" key="7">
    <source>
        <dbReference type="EMBL" id="EIM65121.1"/>
    </source>
</evidence>
<evidence type="ECO:0000256" key="2">
    <source>
        <dbReference type="ARBA" id="ARBA00022729"/>
    </source>
</evidence>